<name>A0A6J5M5J8_9CAUD</name>
<reference evidence="2" key="1">
    <citation type="submission" date="2020-04" db="EMBL/GenBank/DDBJ databases">
        <authorList>
            <person name="Chiriac C."/>
            <person name="Salcher M."/>
            <person name="Ghai R."/>
            <person name="Kavagutti S V."/>
        </authorList>
    </citation>
    <scope>NUCLEOTIDE SEQUENCE</scope>
</reference>
<organism evidence="2">
    <name type="scientific">uncultured Caudovirales phage</name>
    <dbReference type="NCBI Taxonomy" id="2100421"/>
    <lineage>
        <taxon>Viruses</taxon>
        <taxon>Duplodnaviria</taxon>
        <taxon>Heunggongvirae</taxon>
        <taxon>Uroviricota</taxon>
        <taxon>Caudoviricetes</taxon>
        <taxon>Peduoviridae</taxon>
        <taxon>Maltschvirus</taxon>
        <taxon>Maltschvirus maltsch</taxon>
    </lineage>
</organism>
<feature type="region of interest" description="Disordered" evidence="1">
    <location>
        <begin position="225"/>
        <end position="249"/>
    </location>
</feature>
<gene>
    <name evidence="2" type="ORF">UFOVP407_52</name>
</gene>
<protein>
    <recommendedName>
        <fullName evidence="3">Scaffolding protein</fullName>
    </recommendedName>
</protein>
<dbReference type="EMBL" id="LR796379">
    <property type="protein sequence ID" value="CAB4140396.1"/>
    <property type="molecule type" value="Genomic_DNA"/>
</dbReference>
<feature type="compositionally biased region" description="Basic and acidic residues" evidence="1">
    <location>
        <begin position="58"/>
        <end position="73"/>
    </location>
</feature>
<accession>A0A6J5M5J8</accession>
<feature type="region of interest" description="Disordered" evidence="1">
    <location>
        <begin position="1"/>
        <end position="96"/>
    </location>
</feature>
<feature type="compositionally biased region" description="Acidic residues" evidence="1">
    <location>
        <begin position="1"/>
        <end position="49"/>
    </location>
</feature>
<evidence type="ECO:0000313" key="2">
    <source>
        <dbReference type="EMBL" id="CAB4140396.1"/>
    </source>
</evidence>
<feature type="compositionally biased region" description="Basic and acidic residues" evidence="1">
    <location>
        <begin position="83"/>
        <end position="96"/>
    </location>
</feature>
<evidence type="ECO:0008006" key="3">
    <source>
        <dbReference type="Google" id="ProtNLM"/>
    </source>
</evidence>
<sequence>MTTEPEIDDDVLDLEEFEDDDLPEADEDDGEDADPDDGDDGDQGEDEQPESNATIRRMRAEIRQLRREKREAQSRTVVDVEDPGPRPKLEDFDYDEDRHAEAVETWAGKKFAAQQAAQAQQADDPITKDWNTKLTAFQEARVAITTQQPDAEDVLMDVNAALDAGQMASIVQAFKGERAVSILLKIGADADTLERFADIRNPLELVAEAARLEAPAMTRKKPAIDAPVKGKAPTAGPANKTLEKLEAEAARTGDRTKLIRYRKQLRERGKSS</sequence>
<proteinExistence type="predicted"/>
<evidence type="ECO:0000256" key="1">
    <source>
        <dbReference type="SAM" id="MobiDB-lite"/>
    </source>
</evidence>